<feature type="transmembrane region" description="Helical" evidence="1">
    <location>
        <begin position="292"/>
        <end position="308"/>
    </location>
</feature>
<feature type="transmembrane region" description="Helical" evidence="1">
    <location>
        <begin position="267"/>
        <end position="286"/>
    </location>
</feature>
<reference evidence="2 3" key="1">
    <citation type="submission" date="2017-03" db="EMBL/GenBank/DDBJ databases">
        <title>Genomic and clinical evidence uncovers the enterohepatic species Helicobacter valdiviensis as a potential human intestinal pathogen.</title>
        <authorList>
            <person name="Fresia P."/>
            <person name="Jara R."/>
            <person name="Sierra R."/>
            <person name="Ferres I."/>
            <person name="Greif G."/>
            <person name="Iraola G."/>
            <person name="Collado L."/>
        </authorList>
    </citation>
    <scope>NUCLEOTIDE SEQUENCE [LARGE SCALE GENOMIC DNA]</scope>
    <source>
        <strain evidence="2 3">WBE14</strain>
    </source>
</reference>
<dbReference type="OrthoDB" id="5368487at2"/>
<dbReference type="EMBL" id="NBIU01000012">
    <property type="protein sequence ID" value="PZT48140.1"/>
    <property type="molecule type" value="Genomic_DNA"/>
</dbReference>
<keyword evidence="3" id="KW-1185">Reference proteome</keyword>
<feature type="transmembrane region" description="Helical" evidence="1">
    <location>
        <begin position="39"/>
        <end position="61"/>
    </location>
</feature>
<feature type="transmembrane region" description="Helical" evidence="1">
    <location>
        <begin position="141"/>
        <end position="163"/>
    </location>
</feature>
<keyword evidence="1" id="KW-0472">Membrane</keyword>
<dbReference type="Proteomes" id="UP000249746">
    <property type="component" value="Unassembled WGS sequence"/>
</dbReference>
<keyword evidence="1" id="KW-0812">Transmembrane</keyword>
<feature type="transmembrane region" description="Helical" evidence="1">
    <location>
        <begin position="68"/>
        <end position="87"/>
    </location>
</feature>
<dbReference type="AlphaFoldDB" id="A0A2W6NGN7"/>
<keyword evidence="1" id="KW-1133">Transmembrane helix</keyword>
<dbReference type="RefSeq" id="WP_111229773.1">
    <property type="nucleotide sequence ID" value="NZ_NBIU01000012.1"/>
</dbReference>
<gene>
    <name evidence="2" type="ORF">B6S12_05315</name>
</gene>
<evidence type="ECO:0000256" key="1">
    <source>
        <dbReference type="SAM" id="Phobius"/>
    </source>
</evidence>
<name>A0A2W6NGN7_9HELI</name>
<evidence type="ECO:0000313" key="3">
    <source>
        <dbReference type="Proteomes" id="UP000249746"/>
    </source>
</evidence>
<evidence type="ECO:0000313" key="2">
    <source>
        <dbReference type="EMBL" id="PZT48140.1"/>
    </source>
</evidence>
<feature type="transmembrane region" description="Helical" evidence="1">
    <location>
        <begin position="107"/>
        <end position="129"/>
    </location>
</feature>
<sequence>MQVDIQGNTQKHINFIKIVALSSIGLCLLAFFVGIAWSFIFGVFLGLASVVSFLAAIYGVTKHSSAKGLLVNFFIIVLIFIIFIASSMEFRVNLDMVRYMAYKLSYFSPYAIIFLFMFACVIFIPFKNLHDELARVTSQKTFIYAFWCYPIEFFLLIAFSFFVRIHYEMIYRLEFVALFLLFINAIFYTIAWGGIKKLSCEPKECQKYQTYKGNLAFVKILFALVGILFVCNVLPVFRYYMGIFSIMVAFIGLIACVLLAKNTKKWLLVLYWVLLYLPSFTSLVYYVSYAEWFFVILNVVAILFYLHLSKITQVEPFKMIGYIYAGLFFITILLAIVLGDINFAFSTPTMFQLVALKDLLVGVLFILGALMMKKDKMSF</sequence>
<feature type="transmembrane region" description="Helical" evidence="1">
    <location>
        <begin position="243"/>
        <end position="260"/>
    </location>
</feature>
<feature type="transmembrane region" description="Helical" evidence="1">
    <location>
        <begin position="320"/>
        <end position="338"/>
    </location>
</feature>
<proteinExistence type="predicted"/>
<protein>
    <submittedName>
        <fullName evidence="2">Uncharacterized protein</fullName>
    </submittedName>
</protein>
<accession>A0A2W6NGN7</accession>
<feature type="transmembrane region" description="Helical" evidence="1">
    <location>
        <begin position="350"/>
        <end position="372"/>
    </location>
</feature>
<feature type="transmembrane region" description="Helical" evidence="1">
    <location>
        <begin position="12"/>
        <end position="33"/>
    </location>
</feature>
<comment type="caution">
    <text evidence="2">The sequence shown here is derived from an EMBL/GenBank/DDBJ whole genome shotgun (WGS) entry which is preliminary data.</text>
</comment>
<feature type="transmembrane region" description="Helical" evidence="1">
    <location>
        <begin position="216"/>
        <end position="237"/>
    </location>
</feature>
<feature type="transmembrane region" description="Helical" evidence="1">
    <location>
        <begin position="175"/>
        <end position="195"/>
    </location>
</feature>
<organism evidence="2 3">
    <name type="scientific">Helicobacter valdiviensis</name>
    <dbReference type="NCBI Taxonomy" id="1458358"/>
    <lineage>
        <taxon>Bacteria</taxon>
        <taxon>Pseudomonadati</taxon>
        <taxon>Campylobacterota</taxon>
        <taxon>Epsilonproteobacteria</taxon>
        <taxon>Campylobacterales</taxon>
        <taxon>Helicobacteraceae</taxon>
        <taxon>Helicobacter</taxon>
    </lineage>
</organism>